<dbReference type="InterPro" id="IPR006121">
    <property type="entry name" value="HMA_dom"/>
</dbReference>
<keyword evidence="2" id="KW-0472">Membrane</keyword>
<comment type="caution">
    <text evidence="4">The sequence shown here is derived from an EMBL/GenBank/DDBJ whole genome shotgun (WGS) entry which is preliminary data.</text>
</comment>
<protein>
    <submittedName>
        <fullName evidence="4">Heavy metal transport/detoxification protein</fullName>
    </submittedName>
</protein>
<dbReference type="PANTHER" id="PTHR42208">
    <property type="entry name" value="HEAVY METAL TRANSPORTER-RELATED"/>
    <property type="match status" value="1"/>
</dbReference>
<feature type="transmembrane region" description="Helical" evidence="2">
    <location>
        <begin position="129"/>
        <end position="152"/>
    </location>
</feature>
<organism evidence="4 5">
    <name type="scientific">Ruminiclostridium papyrosolvens DSM 2782</name>
    <dbReference type="NCBI Taxonomy" id="588581"/>
    <lineage>
        <taxon>Bacteria</taxon>
        <taxon>Bacillati</taxon>
        <taxon>Bacillota</taxon>
        <taxon>Clostridia</taxon>
        <taxon>Eubacteriales</taxon>
        <taxon>Oscillospiraceae</taxon>
        <taxon>Ruminiclostridium</taxon>
    </lineage>
</organism>
<keyword evidence="2" id="KW-0812">Transmembrane</keyword>
<evidence type="ECO:0000313" key="5">
    <source>
        <dbReference type="Proteomes" id="UP000003860"/>
    </source>
</evidence>
<reference evidence="4" key="2">
    <citation type="submission" date="2011-01" db="EMBL/GenBank/DDBJ databases">
        <title>The Non-contiguous Finished genome of Clostridium papyrosolvens.</title>
        <authorList>
            <person name="Lucas S."/>
            <person name="Copeland A."/>
            <person name="Lapidus A."/>
            <person name="Cheng J.-F."/>
            <person name="Goodwin L."/>
            <person name="Pitluck S."/>
            <person name="Misra M."/>
            <person name="Chertkov O."/>
            <person name="Detter J.C."/>
            <person name="Han C."/>
            <person name="Tapia R."/>
            <person name="Land M."/>
            <person name="Hauser L."/>
            <person name="Kyrpides N."/>
            <person name="Ivanova N."/>
            <person name="Pagani I."/>
            <person name="Mouttaki H."/>
            <person name="He Z."/>
            <person name="Zhou J."/>
            <person name="Hemme C.L."/>
            <person name="Woyke T."/>
        </authorList>
    </citation>
    <scope>NUCLEOTIDE SEQUENCE [LARGE SCALE GENOMIC DNA]</scope>
    <source>
        <strain evidence="4">DSM 2782</strain>
    </source>
</reference>
<dbReference type="eggNOG" id="COG2836">
    <property type="taxonomic scope" value="Bacteria"/>
</dbReference>
<evidence type="ECO:0000313" key="4">
    <source>
        <dbReference type="EMBL" id="EGD45896.1"/>
    </source>
</evidence>
<feature type="transmembrane region" description="Helical" evidence="2">
    <location>
        <begin position="89"/>
        <end position="109"/>
    </location>
</feature>
<dbReference type="Gene3D" id="3.30.70.100">
    <property type="match status" value="1"/>
</dbReference>
<dbReference type="eggNOG" id="COG4633">
    <property type="taxonomic scope" value="Bacteria"/>
</dbReference>
<reference evidence="4" key="1">
    <citation type="submission" date="2009-07" db="EMBL/GenBank/DDBJ databases">
        <authorList>
            <consortium name="US DOE Joint Genome Institute (JGI-PGF)"/>
            <person name="Lucas S."/>
            <person name="Copeland A."/>
            <person name="Lapidus A."/>
            <person name="Glavina del Rio T."/>
            <person name="Tice H."/>
            <person name="Bruce D."/>
            <person name="Goodwin L."/>
            <person name="Pitluck S."/>
            <person name="Larimer F."/>
            <person name="Land M.L."/>
            <person name="Mouttaki H."/>
            <person name="He Z."/>
            <person name="Zhou J."/>
            <person name="Hemme C.L."/>
        </authorList>
    </citation>
    <scope>NUCLEOTIDE SEQUENCE</scope>
    <source>
        <strain evidence="4">DSM 2782</strain>
    </source>
</reference>
<dbReference type="PANTHER" id="PTHR42208:SF1">
    <property type="entry name" value="HEAVY METAL TRANSPORTER"/>
    <property type="match status" value="1"/>
</dbReference>
<dbReference type="InterPro" id="IPR036163">
    <property type="entry name" value="HMA_dom_sf"/>
</dbReference>
<feature type="transmembrane region" description="Helical" evidence="2">
    <location>
        <begin position="281"/>
        <end position="304"/>
    </location>
</feature>
<dbReference type="InterPro" id="IPR017969">
    <property type="entry name" value="Heavy-metal-associated_CS"/>
</dbReference>
<dbReference type="InterPro" id="IPR008972">
    <property type="entry name" value="Cupredoxin"/>
</dbReference>
<name>F1TIB8_9FIRM</name>
<feature type="transmembrane region" description="Helical" evidence="2">
    <location>
        <begin position="316"/>
        <end position="336"/>
    </location>
</feature>
<dbReference type="EMBL" id="ACXX02000019">
    <property type="protein sequence ID" value="EGD45896.1"/>
    <property type="molecule type" value="Genomic_DNA"/>
</dbReference>
<dbReference type="Gene3D" id="2.60.40.420">
    <property type="entry name" value="Cupredoxins - blue copper proteins"/>
    <property type="match status" value="2"/>
</dbReference>
<dbReference type="AlphaFoldDB" id="F1TIB8"/>
<feature type="domain" description="HMA" evidence="3">
    <location>
        <begin position="1"/>
        <end position="67"/>
    </location>
</feature>
<dbReference type="SUPFAM" id="SSF55008">
    <property type="entry name" value="HMA, heavy metal-associated domain"/>
    <property type="match status" value="1"/>
</dbReference>
<feature type="transmembrane region" description="Helical" evidence="2">
    <location>
        <begin position="172"/>
        <end position="198"/>
    </location>
</feature>
<evidence type="ECO:0000259" key="3">
    <source>
        <dbReference type="PROSITE" id="PS50846"/>
    </source>
</evidence>
<dbReference type="InterPro" id="IPR039447">
    <property type="entry name" value="UreH-like_TM_dom"/>
</dbReference>
<evidence type="ECO:0000256" key="1">
    <source>
        <dbReference type="ARBA" id="ARBA00022723"/>
    </source>
</evidence>
<dbReference type="SUPFAM" id="SSF49503">
    <property type="entry name" value="Cupredoxins"/>
    <property type="match status" value="1"/>
</dbReference>
<dbReference type="GO" id="GO:0046872">
    <property type="term" value="F:metal ion binding"/>
    <property type="evidence" value="ECO:0007669"/>
    <property type="project" value="UniProtKB-KW"/>
</dbReference>
<feature type="transmembrane region" description="Helical" evidence="2">
    <location>
        <begin position="249"/>
        <end position="269"/>
    </location>
</feature>
<dbReference type="Proteomes" id="UP000003860">
    <property type="component" value="Unassembled WGS sequence"/>
</dbReference>
<proteinExistence type="predicted"/>
<keyword evidence="1" id="KW-0479">Metal-binding</keyword>
<dbReference type="OrthoDB" id="9800141at2"/>
<dbReference type="PROSITE" id="PS01047">
    <property type="entry name" value="HMA_1"/>
    <property type="match status" value="1"/>
</dbReference>
<keyword evidence="5" id="KW-1185">Reference proteome</keyword>
<evidence type="ECO:0000256" key="2">
    <source>
        <dbReference type="SAM" id="Phobius"/>
    </source>
</evidence>
<dbReference type="STRING" id="588581.Cpap_0265"/>
<dbReference type="Pfam" id="PF00403">
    <property type="entry name" value="HMA"/>
    <property type="match status" value="1"/>
</dbReference>
<dbReference type="PROSITE" id="PS50846">
    <property type="entry name" value="HMA_2"/>
    <property type="match status" value="1"/>
</dbReference>
<dbReference type="Pfam" id="PF13386">
    <property type="entry name" value="DsbD_2"/>
    <property type="match status" value="1"/>
</dbReference>
<sequence length="619" mass="66195">MNIILQVEGMTCTGCETRIENAVKKLDGIEKVKAIYNSSNVYVTYNADAIKLKTIIDTIEKLNYTVKNKPSDTTNNIKTSNISNNEPEWPGVGQIAGIAVIVLALYVIIKNTIGFNFVPEVNQSMGYGILFFIGLLTSLHCVAMCGGINLSVCVRHKASDGDSKLDRLKPSLLYSVGRVISYTIIGGIVGGIGSVVSFSGAAKGLVAILSGIFMVIMGINMLNIIPALKKFNPRMPKIFAKKVHENSGNRGPLVVGLLNGLMPCGPLQAMQLYALGTGSAMTGALSMFLFSLGTVPLMFGFGAVSSFLSSKFTHKMMKVSAVLVLLLGIIMLNRGLSLSGFNTNPVFGASSTQGGVAKIEGNVQIVTTKLDSGRYSPITVQKGIPVRWIITAESKDINGCNNRLNIPEYNIENMPLKAGENVIDFTPDREGKFVYSCWMGMISSNIKVVSDVSSLRDEDVTDNSDSQGAVSSSGGCCGAASKATKFANGKIPTDEVAISKINGDKQEVTVTVNDYGYSPAVVILQKGIPATIKFNTDKLNICNSIVVFPEYQAQMDLKNEKETPELSPTLDFTFQCGMGMLHGYVKVVDNINTINIEEIKNQVNSYTPSAGSSAGGCCG</sequence>
<dbReference type="CDD" id="cd00371">
    <property type="entry name" value="HMA"/>
    <property type="match status" value="1"/>
</dbReference>
<gene>
    <name evidence="4" type="ORF">Cpap_0265</name>
</gene>
<feature type="transmembrane region" description="Helical" evidence="2">
    <location>
        <begin position="204"/>
        <end position="228"/>
    </location>
</feature>
<accession>F1TIB8</accession>
<keyword evidence="2" id="KW-1133">Transmembrane helix</keyword>